<sequence>MKWRTLAVAVASPLFFLAGCKHEESPTEGSAQVQSVIETITVHPQPVSNQLLLAAHVMANPTSVVHLFPPISGRVVALKVLPGQEVIKGQELGMLQSSNAAQARSDFEKAKIEAARADLQLQRGKELLQHEVLAQRDYDDLKALDDADHAELNRARQALVMLGFSEDSTSDVIPIRSPITGVVLDVGTGTGELQRSLDNATAIATIADINPIWVVGDLYPRDLASVKVGQPVDVTVTGYPGQVYHRVIDNISDAVDPATLTLKVRIVLPNSGHKLKPQMYATIAVTNQKGNAIVVPSTAVIQNGKATFVFVQSSPGKYVRRDVTLGAVHDTTDEIIHGLEDGDKVVSTGAELLRESED</sequence>
<evidence type="ECO:0000313" key="6">
    <source>
        <dbReference type="EMBL" id="AXC15295.1"/>
    </source>
</evidence>
<dbReference type="Proteomes" id="UP000253606">
    <property type="component" value="Chromosome"/>
</dbReference>
<dbReference type="KEGG" id="abas:ACPOL_6051"/>
<dbReference type="GO" id="GO:0046914">
    <property type="term" value="F:transition metal ion binding"/>
    <property type="evidence" value="ECO:0007669"/>
    <property type="project" value="TreeGrafter"/>
</dbReference>
<proteinExistence type="inferred from homology"/>
<dbReference type="InterPro" id="IPR058792">
    <property type="entry name" value="Beta-barrel_RND_2"/>
</dbReference>
<dbReference type="PANTHER" id="PTHR30097">
    <property type="entry name" value="CATION EFFLUX SYSTEM PROTEIN CUSB"/>
    <property type="match status" value="1"/>
</dbReference>
<dbReference type="Pfam" id="PF25954">
    <property type="entry name" value="Beta-barrel_RND_2"/>
    <property type="match status" value="1"/>
</dbReference>
<dbReference type="InterPro" id="IPR058647">
    <property type="entry name" value="BSH_CzcB-like"/>
</dbReference>
<dbReference type="OrthoDB" id="9806939at2"/>
<dbReference type="PANTHER" id="PTHR30097:SF4">
    <property type="entry name" value="SLR6042 PROTEIN"/>
    <property type="match status" value="1"/>
</dbReference>
<dbReference type="Pfam" id="PF25973">
    <property type="entry name" value="BSH_CzcB"/>
    <property type="match status" value="1"/>
</dbReference>
<dbReference type="InterPro" id="IPR058627">
    <property type="entry name" value="MdtA-like_C"/>
</dbReference>
<evidence type="ECO:0000259" key="4">
    <source>
        <dbReference type="Pfam" id="PF25967"/>
    </source>
</evidence>
<dbReference type="Gene3D" id="2.40.420.20">
    <property type="match status" value="1"/>
</dbReference>
<dbReference type="GO" id="GO:0030288">
    <property type="term" value="C:outer membrane-bounded periplasmic space"/>
    <property type="evidence" value="ECO:0007669"/>
    <property type="project" value="TreeGrafter"/>
</dbReference>
<dbReference type="PROSITE" id="PS51257">
    <property type="entry name" value="PROKAR_LIPOPROTEIN"/>
    <property type="match status" value="1"/>
</dbReference>
<organism evidence="6 7">
    <name type="scientific">Acidisarcina polymorpha</name>
    <dbReference type="NCBI Taxonomy" id="2211140"/>
    <lineage>
        <taxon>Bacteria</taxon>
        <taxon>Pseudomonadati</taxon>
        <taxon>Acidobacteriota</taxon>
        <taxon>Terriglobia</taxon>
        <taxon>Terriglobales</taxon>
        <taxon>Acidobacteriaceae</taxon>
        <taxon>Acidisarcina</taxon>
    </lineage>
</organism>
<dbReference type="GO" id="GO:0016020">
    <property type="term" value="C:membrane"/>
    <property type="evidence" value="ECO:0007669"/>
    <property type="project" value="InterPro"/>
</dbReference>
<dbReference type="InterPro" id="IPR006143">
    <property type="entry name" value="RND_pump_MFP"/>
</dbReference>
<reference evidence="6 7" key="1">
    <citation type="journal article" date="2018" name="Front. Microbiol.">
        <title>Hydrolytic Capabilities as a Key to Environmental Success: Chitinolytic and Cellulolytic Acidobacteria From Acidic Sub-arctic Soils and Boreal Peatlands.</title>
        <authorList>
            <person name="Belova S.E."/>
            <person name="Ravin N.V."/>
            <person name="Pankratov T.A."/>
            <person name="Rakitin A.L."/>
            <person name="Ivanova A.A."/>
            <person name="Beletsky A.V."/>
            <person name="Mardanov A.V."/>
            <person name="Sinninghe Damste J.S."/>
            <person name="Dedysh S.N."/>
        </authorList>
    </citation>
    <scope>NUCLEOTIDE SEQUENCE [LARGE SCALE GENOMIC DNA]</scope>
    <source>
        <strain evidence="6 7">SBC82</strain>
    </source>
</reference>
<keyword evidence="2" id="KW-0813">Transport</keyword>
<accession>A0A2Z5G9Q7</accession>
<dbReference type="GO" id="GO:0015679">
    <property type="term" value="P:plasma membrane copper ion transport"/>
    <property type="evidence" value="ECO:0007669"/>
    <property type="project" value="TreeGrafter"/>
</dbReference>
<keyword evidence="7" id="KW-1185">Reference proteome</keyword>
<dbReference type="Pfam" id="PF25967">
    <property type="entry name" value="RND-MFP_C"/>
    <property type="match status" value="1"/>
</dbReference>
<dbReference type="AlphaFoldDB" id="A0A2Z5G9Q7"/>
<protein>
    <submittedName>
        <fullName evidence="6">Putative Co/Zn/Cd efflux system membrane fusion protein</fullName>
    </submittedName>
</protein>
<dbReference type="GO" id="GO:0060003">
    <property type="term" value="P:copper ion export"/>
    <property type="evidence" value="ECO:0007669"/>
    <property type="project" value="TreeGrafter"/>
</dbReference>
<feature type="domain" description="CusB-like beta-barrel" evidence="3">
    <location>
        <begin position="211"/>
        <end position="288"/>
    </location>
</feature>
<dbReference type="SUPFAM" id="SSF111369">
    <property type="entry name" value="HlyD-like secretion proteins"/>
    <property type="match status" value="1"/>
</dbReference>
<name>A0A2Z5G9Q7_9BACT</name>
<gene>
    <name evidence="6" type="ORF">ACPOL_6051</name>
</gene>
<dbReference type="Gene3D" id="1.10.287.470">
    <property type="entry name" value="Helix hairpin bin"/>
    <property type="match status" value="1"/>
</dbReference>
<dbReference type="NCBIfam" id="TIGR01730">
    <property type="entry name" value="RND_mfp"/>
    <property type="match status" value="1"/>
</dbReference>
<feature type="domain" description="CzcB-like barrel-sandwich hybrid" evidence="5">
    <location>
        <begin position="64"/>
        <end position="208"/>
    </location>
</feature>
<evidence type="ECO:0000256" key="1">
    <source>
        <dbReference type="ARBA" id="ARBA00009477"/>
    </source>
</evidence>
<evidence type="ECO:0000259" key="5">
    <source>
        <dbReference type="Pfam" id="PF25973"/>
    </source>
</evidence>
<feature type="domain" description="Multidrug resistance protein MdtA-like C-terminal permuted SH3" evidence="4">
    <location>
        <begin position="291"/>
        <end position="349"/>
    </location>
</feature>
<evidence type="ECO:0000256" key="2">
    <source>
        <dbReference type="ARBA" id="ARBA00022448"/>
    </source>
</evidence>
<dbReference type="GO" id="GO:0022857">
    <property type="term" value="F:transmembrane transporter activity"/>
    <property type="evidence" value="ECO:0007669"/>
    <property type="project" value="InterPro"/>
</dbReference>
<comment type="similarity">
    <text evidence="1">Belongs to the membrane fusion protein (MFP) (TC 8.A.1) family.</text>
</comment>
<dbReference type="EMBL" id="CP030840">
    <property type="protein sequence ID" value="AXC15295.1"/>
    <property type="molecule type" value="Genomic_DNA"/>
</dbReference>
<dbReference type="Gene3D" id="2.40.30.170">
    <property type="match status" value="1"/>
</dbReference>
<dbReference type="InterPro" id="IPR051909">
    <property type="entry name" value="MFP_Cation_Efflux"/>
</dbReference>
<evidence type="ECO:0000259" key="3">
    <source>
        <dbReference type="Pfam" id="PF25954"/>
    </source>
</evidence>
<dbReference type="FunFam" id="2.40.30.170:FF:000010">
    <property type="entry name" value="Efflux RND transporter periplasmic adaptor subunit"/>
    <property type="match status" value="1"/>
</dbReference>
<dbReference type="RefSeq" id="WP_114209893.1">
    <property type="nucleotide sequence ID" value="NZ_CP030840.1"/>
</dbReference>
<evidence type="ECO:0000313" key="7">
    <source>
        <dbReference type="Proteomes" id="UP000253606"/>
    </source>
</evidence>